<dbReference type="SUPFAM" id="SSF46689">
    <property type="entry name" value="Homeodomain-like"/>
    <property type="match status" value="1"/>
</dbReference>
<dbReference type="AlphaFoldDB" id="A0A0L6CN61"/>
<gene>
    <name evidence="6" type="ORF">VV01_00620</name>
</gene>
<dbReference type="Proteomes" id="UP000037397">
    <property type="component" value="Unassembled WGS sequence"/>
</dbReference>
<dbReference type="EMBL" id="LAIR01000002">
    <property type="protein sequence ID" value="KNX39090.1"/>
    <property type="molecule type" value="Genomic_DNA"/>
</dbReference>
<accession>A0A0L6CN61</accession>
<keyword evidence="1" id="KW-0805">Transcription regulation</keyword>
<evidence type="ECO:0000256" key="2">
    <source>
        <dbReference type="ARBA" id="ARBA00023125"/>
    </source>
</evidence>
<feature type="domain" description="HTH tetR-type" evidence="5">
    <location>
        <begin position="4"/>
        <end position="63"/>
    </location>
</feature>
<dbReference type="PANTHER" id="PTHR30055">
    <property type="entry name" value="HTH-TYPE TRANSCRIPTIONAL REGULATOR RUTR"/>
    <property type="match status" value="1"/>
</dbReference>
<dbReference type="PANTHER" id="PTHR30055:SF234">
    <property type="entry name" value="HTH-TYPE TRANSCRIPTIONAL REGULATOR BETI"/>
    <property type="match status" value="1"/>
</dbReference>
<dbReference type="PRINTS" id="PR00455">
    <property type="entry name" value="HTHTETR"/>
</dbReference>
<evidence type="ECO:0000313" key="7">
    <source>
        <dbReference type="Proteomes" id="UP000037397"/>
    </source>
</evidence>
<comment type="caution">
    <text evidence="6">The sequence shown here is derived from an EMBL/GenBank/DDBJ whole genome shotgun (WGS) entry which is preliminary data.</text>
</comment>
<dbReference type="PROSITE" id="PS50977">
    <property type="entry name" value="HTH_TETR_2"/>
    <property type="match status" value="1"/>
</dbReference>
<dbReference type="Pfam" id="PF00440">
    <property type="entry name" value="TetR_N"/>
    <property type="match status" value="1"/>
</dbReference>
<evidence type="ECO:0000313" key="6">
    <source>
        <dbReference type="EMBL" id="KNX39090.1"/>
    </source>
</evidence>
<evidence type="ECO:0000256" key="4">
    <source>
        <dbReference type="PROSITE-ProRule" id="PRU00335"/>
    </source>
</evidence>
<dbReference type="OrthoDB" id="3539650at2"/>
<sequence>MPAHERRNALIDATLAAIREHGRTPSTRQIAEAAGVAEGTIFRAFASKDELLDAAIARAFDPEPLEQALCEITVDLPLRERLIALVALLQERFSAVFGLMAALGMTAPPSEHLNRSRTPERHQALSTDIVDLVRPDADRFRVAPEQLVTYLRLLTFSGSHPEITHGTLLKPDEIVDIVLGGVLIDRDSEGAP</sequence>
<protein>
    <recommendedName>
        <fullName evidence="5">HTH tetR-type domain-containing protein</fullName>
    </recommendedName>
</protein>
<dbReference type="GO" id="GO:0003700">
    <property type="term" value="F:DNA-binding transcription factor activity"/>
    <property type="evidence" value="ECO:0007669"/>
    <property type="project" value="TreeGrafter"/>
</dbReference>
<keyword evidence="7" id="KW-1185">Reference proteome</keyword>
<dbReference type="InterPro" id="IPR001647">
    <property type="entry name" value="HTH_TetR"/>
</dbReference>
<evidence type="ECO:0000256" key="3">
    <source>
        <dbReference type="ARBA" id="ARBA00023163"/>
    </source>
</evidence>
<evidence type="ECO:0000259" key="5">
    <source>
        <dbReference type="PROSITE" id="PS50977"/>
    </source>
</evidence>
<dbReference type="InterPro" id="IPR009057">
    <property type="entry name" value="Homeodomain-like_sf"/>
</dbReference>
<organism evidence="6 7">
    <name type="scientific">Luteipulveratus halotolerans</name>
    <dbReference type="NCBI Taxonomy" id="1631356"/>
    <lineage>
        <taxon>Bacteria</taxon>
        <taxon>Bacillati</taxon>
        <taxon>Actinomycetota</taxon>
        <taxon>Actinomycetes</taxon>
        <taxon>Micrococcales</taxon>
        <taxon>Dermacoccaceae</taxon>
        <taxon>Luteipulveratus</taxon>
    </lineage>
</organism>
<proteinExistence type="predicted"/>
<keyword evidence="3" id="KW-0804">Transcription</keyword>
<evidence type="ECO:0000256" key="1">
    <source>
        <dbReference type="ARBA" id="ARBA00023015"/>
    </source>
</evidence>
<reference evidence="7" key="1">
    <citation type="submission" date="2015-03" db="EMBL/GenBank/DDBJ databases">
        <title>Luteipulveratus halotolerans sp. nov., a novel actinobacterium (Dermacoccaceae) from Sarawak, Malaysia.</title>
        <authorList>
            <person name="Juboi H."/>
            <person name="Basik A."/>
            <person name="Shamsul S.S."/>
            <person name="Arnold P."/>
            <person name="Schmitt E.K."/>
            <person name="Sanglier J.-J."/>
            <person name="Yeo T."/>
        </authorList>
    </citation>
    <scope>NUCLEOTIDE SEQUENCE [LARGE SCALE GENOMIC DNA]</scope>
    <source>
        <strain evidence="7">C296001</strain>
    </source>
</reference>
<dbReference type="PATRIC" id="fig|1631356.3.peg.47"/>
<dbReference type="InterPro" id="IPR050109">
    <property type="entry name" value="HTH-type_TetR-like_transc_reg"/>
</dbReference>
<name>A0A0L6CN61_9MICO</name>
<feature type="DNA-binding region" description="H-T-H motif" evidence="4">
    <location>
        <begin position="26"/>
        <end position="45"/>
    </location>
</feature>
<dbReference type="STRING" id="1631356.VV01_00620"/>
<keyword evidence="2 4" id="KW-0238">DNA-binding</keyword>
<dbReference type="GO" id="GO:0000976">
    <property type="term" value="F:transcription cis-regulatory region binding"/>
    <property type="evidence" value="ECO:0007669"/>
    <property type="project" value="TreeGrafter"/>
</dbReference>
<dbReference type="Gene3D" id="1.10.357.10">
    <property type="entry name" value="Tetracycline Repressor, domain 2"/>
    <property type="match status" value="1"/>
</dbReference>